<feature type="domain" description="BACON" evidence="6">
    <location>
        <begin position="492"/>
        <end position="567"/>
    </location>
</feature>
<evidence type="ECO:0000313" key="8">
    <source>
        <dbReference type="Proteomes" id="UP001501358"/>
    </source>
</evidence>
<feature type="region of interest" description="Disordered" evidence="5">
    <location>
        <begin position="1"/>
        <end position="82"/>
    </location>
</feature>
<evidence type="ECO:0000256" key="3">
    <source>
        <dbReference type="ARBA" id="ARBA00023125"/>
    </source>
</evidence>
<evidence type="ECO:0000256" key="5">
    <source>
        <dbReference type="SAM" id="MobiDB-lite"/>
    </source>
</evidence>
<evidence type="ECO:0000259" key="6">
    <source>
        <dbReference type="Pfam" id="PF19190"/>
    </source>
</evidence>
<name>A0ABP5ZP40_9ACTN</name>
<organism evidence="7 8">
    <name type="scientific">Streptomyces thermolineatus</name>
    <dbReference type="NCBI Taxonomy" id="44033"/>
    <lineage>
        <taxon>Bacteria</taxon>
        <taxon>Bacillati</taxon>
        <taxon>Actinomycetota</taxon>
        <taxon>Actinomycetes</taxon>
        <taxon>Kitasatosporales</taxon>
        <taxon>Streptomycetaceae</taxon>
        <taxon>Streptomyces</taxon>
    </lineage>
</organism>
<keyword evidence="3" id="KW-0238">DNA-binding</keyword>
<dbReference type="Gene3D" id="1.10.10.10">
    <property type="entry name" value="Winged helix-like DNA-binding domain superfamily/Winged helix DNA-binding domain"/>
    <property type="match status" value="1"/>
</dbReference>
<dbReference type="InterPro" id="IPR013783">
    <property type="entry name" value="Ig-like_fold"/>
</dbReference>
<keyword evidence="2" id="KW-0731">Sigma factor</keyword>
<feature type="region of interest" description="Disordered" evidence="5">
    <location>
        <begin position="403"/>
        <end position="495"/>
    </location>
</feature>
<feature type="compositionally biased region" description="Basic and acidic residues" evidence="5">
    <location>
        <begin position="448"/>
        <end position="458"/>
    </location>
</feature>
<evidence type="ECO:0000256" key="2">
    <source>
        <dbReference type="ARBA" id="ARBA00023082"/>
    </source>
</evidence>
<feature type="compositionally biased region" description="Low complexity" evidence="5">
    <location>
        <begin position="601"/>
        <end position="631"/>
    </location>
</feature>
<keyword evidence="1" id="KW-0805">Transcription regulation</keyword>
<dbReference type="PANTHER" id="PTHR43133:SF8">
    <property type="entry name" value="RNA POLYMERASE SIGMA FACTOR HI_1459-RELATED"/>
    <property type="match status" value="1"/>
</dbReference>
<dbReference type="InterPro" id="IPR039425">
    <property type="entry name" value="RNA_pol_sigma-70-like"/>
</dbReference>
<sequence length="631" mass="65345">MSRPESQTNSTGTRRAEARRHRMPPGGRPCPPPPPTHGQEGTALPPAHGQEGSALPPVRGRAGTTVRRRAPGGPTLPQQPPAHYDRYLDGLFTYCLSVLCDHDAATAALGDALALAERHQARLRNLELRRPWLYALARYACLGRLSGAAETGGRALPGSRTEDGRDAHGAARDAADAAAARSIARIEAQRRTELASLAWPEAAGTVPEQREALELAVRHQLPVHEIAAVLGIETDAAGVLLSRAACEVERTRTALAVVGIGRCPAVANLAGDRRLLLGTALRRELVRHVDECADCRLTAEHAVAAGPWPGTVTPAVLGLVRAPRAETHVAMVRAARAWRDNRSFPASPAPRFDRRGFPLEFKDRAARRAALRSRAVTTTVVAAVVAAPVLALWAAYRSGGHEIERQNTTPVSATERDTTGDDGPGGPGGPPAGPGGFLRAPGAPGTADGRRPSGDRVHGGATATASPSAPPSDGPAGDTRARETPAAGRLDVTAGTDGTSTVITLTASGTAPVHWTAGAADAWIRLSSRSGVLRPGESAEITVTVDRDREPAGEWSSRVLIGPSGTAVTVVGRGADPQPAPEPEPDPEPEPTGSQPAPGTSEPASAPREASSPPASPDRSASSDPSGSSAP</sequence>
<gene>
    <name evidence="7" type="ORF">GCM10010406_43030</name>
</gene>
<feature type="compositionally biased region" description="Pro residues" evidence="5">
    <location>
        <begin position="26"/>
        <end position="36"/>
    </location>
</feature>
<dbReference type="PANTHER" id="PTHR43133">
    <property type="entry name" value="RNA POLYMERASE ECF-TYPE SIGMA FACTO"/>
    <property type="match status" value="1"/>
</dbReference>
<feature type="region of interest" description="Disordered" evidence="5">
    <location>
        <begin position="149"/>
        <end position="171"/>
    </location>
</feature>
<keyword evidence="4" id="KW-0804">Transcription</keyword>
<dbReference type="EMBL" id="BAAATA010000030">
    <property type="protein sequence ID" value="GAA2501924.1"/>
    <property type="molecule type" value="Genomic_DNA"/>
</dbReference>
<evidence type="ECO:0000256" key="4">
    <source>
        <dbReference type="ARBA" id="ARBA00023163"/>
    </source>
</evidence>
<reference evidence="8" key="1">
    <citation type="journal article" date="2019" name="Int. J. Syst. Evol. Microbiol.">
        <title>The Global Catalogue of Microorganisms (GCM) 10K type strain sequencing project: providing services to taxonomists for standard genome sequencing and annotation.</title>
        <authorList>
            <consortium name="The Broad Institute Genomics Platform"/>
            <consortium name="The Broad Institute Genome Sequencing Center for Infectious Disease"/>
            <person name="Wu L."/>
            <person name="Ma J."/>
        </authorList>
    </citation>
    <scope>NUCLEOTIDE SEQUENCE [LARGE SCALE GENOMIC DNA]</scope>
    <source>
        <strain evidence="8">JCM 6307</strain>
    </source>
</reference>
<proteinExistence type="predicted"/>
<feature type="compositionally biased region" description="Basic and acidic residues" evidence="5">
    <location>
        <begin position="160"/>
        <end position="171"/>
    </location>
</feature>
<dbReference type="Pfam" id="PF19190">
    <property type="entry name" value="BACON_2"/>
    <property type="match status" value="1"/>
</dbReference>
<dbReference type="Proteomes" id="UP001501358">
    <property type="component" value="Unassembled WGS sequence"/>
</dbReference>
<dbReference type="InterPro" id="IPR024361">
    <property type="entry name" value="BACON"/>
</dbReference>
<feature type="compositionally biased region" description="Polar residues" evidence="5">
    <location>
        <begin position="1"/>
        <end position="13"/>
    </location>
</feature>
<evidence type="ECO:0000256" key="1">
    <source>
        <dbReference type="ARBA" id="ARBA00023015"/>
    </source>
</evidence>
<feature type="region of interest" description="Disordered" evidence="5">
    <location>
        <begin position="563"/>
        <end position="631"/>
    </location>
</feature>
<protein>
    <recommendedName>
        <fullName evidence="6">BACON domain-containing protein</fullName>
    </recommendedName>
</protein>
<dbReference type="Gene3D" id="2.60.40.10">
    <property type="entry name" value="Immunoglobulins"/>
    <property type="match status" value="1"/>
</dbReference>
<keyword evidence="8" id="KW-1185">Reference proteome</keyword>
<evidence type="ECO:0000313" key="7">
    <source>
        <dbReference type="EMBL" id="GAA2501924.1"/>
    </source>
</evidence>
<comment type="caution">
    <text evidence="7">The sequence shown here is derived from an EMBL/GenBank/DDBJ whole genome shotgun (WGS) entry which is preliminary data.</text>
</comment>
<feature type="compositionally biased region" description="Low complexity" evidence="5">
    <location>
        <begin position="57"/>
        <end position="75"/>
    </location>
</feature>
<accession>A0ABP5ZP40</accession>
<dbReference type="InterPro" id="IPR036388">
    <property type="entry name" value="WH-like_DNA-bd_sf"/>
</dbReference>